<organism evidence="1 2">
    <name type="scientific">Trichuris suis</name>
    <name type="common">pig whipworm</name>
    <dbReference type="NCBI Taxonomy" id="68888"/>
    <lineage>
        <taxon>Eukaryota</taxon>
        <taxon>Metazoa</taxon>
        <taxon>Ecdysozoa</taxon>
        <taxon>Nematoda</taxon>
        <taxon>Enoplea</taxon>
        <taxon>Dorylaimia</taxon>
        <taxon>Trichinellida</taxon>
        <taxon>Trichuridae</taxon>
        <taxon>Trichuris</taxon>
    </lineage>
</organism>
<keyword evidence="2" id="KW-1185">Reference proteome</keyword>
<sequence>MLNCSKYNARATKNAGHGKPNNVVGAVVQKVVLYINSFLLCMFHKCFKISPKLNVAMKAYGDKMQSTLCNTLEYMKCYLEYLISRLSHNNVDETDATLSSQ</sequence>
<proteinExistence type="predicted"/>
<reference evidence="1 2" key="1">
    <citation type="journal article" date="2014" name="Nat. Genet.">
        <title>Genome and transcriptome of the porcine whipworm Trichuris suis.</title>
        <authorList>
            <person name="Jex A.R."/>
            <person name="Nejsum P."/>
            <person name="Schwarz E.M."/>
            <person name="Hu L."/>
            <person name="Young N.D."/>
            <person name="Hall R.S."/>
            <person name="Korhonen P.K."/>
            <person name="Liao S."/>
            <person name="Thamsborg S."/>
            <person name="Xia J."/>
            <person name="Xu P."/>
            <person name="Wang S."/>
            <person name="Scheerlinck J.P."/>
            <person name="Hofmann A."/>
            <person name="Sternberg P.W."/>
            <person name="Wang J."/>
            <person name="Gasser R.B."/>
        </authorList>
    </citation>
    <scope>NUCLEOTIDE SEQUENCE [LARGE SCALE GENOMIC DNA]</scope>
    <source>
        <strain evidence="1">DCEP-RM93M</strain>
    </source>
</reference>
<name>A0A085LP10_9BILA</name>
<evidence type="ECO:0000313" key="1">
    <source>
        <dbReference type="EMBL" id="KFD46706.1"/>
    </source>
</evidence>
<dbReference type="AlphaFoldDB" id="A0A085LP10"/>
<evidence type="ECO:0000313" key="2">
    <source>
        <dbReference type="Proteomes" id="UP000030764"/>
    </source>
</evidence>
<accession>A0A085LP10</accession>
<dbReference type="Proteomes" id="UP000030764">
    <property type="component" value="Unassembled WGS sequence"/>
</dbReference>
<gene>
    <name evidence="1" type="ORF">M513_12416</name>
</gene>
<dbReference type="EMBL" id="KL363357">
    <property type="protein sequence ID" value="KFD46706.1"/>
    <property type="molecule type" value="Genomic_DNA"/>
</dbReference>
<protein>
    <submittedName>
        <fullName evidence="1">Uncharacterized protein</fullName>
    </submittedName>
</protein>